<dbReference type="GO" id="GO:0045454">
    <property type="term" value="P:cell redox homeostasis"/>
    <property type="evidence" value="ECO:0007669"/>
    <property type="project" value="TreeGrafter"/>
</dbReference>
<dbReference type="PROSITE" id="PS51352">
    <property type="entry name" value="THIOREDOXIN_2"/>
    <property type="match status" value="1"/>
</dbReference>
<evidence type="ECO:0000313" key="4">
    <source>
        <dbReference type="Proteomes" id="UP000075714"/>
    </source>
</evidence>
<protein>
    <recommendedName>
        <fullName evidence="2">Thioredoxin domain-containing protein</fullName>
    </recommendedName>
</protein>
<dbReference type="SUPFAM" id="SSF52833">
    <property type="entry name" value="Thioredoxin-like"/>
    <property type="match status" value="1"/>
</dbReference>
<dbReference type="PANTHER" id="PTHR43601:SF3">
    <property type="entry name" value="THIOREDOXIN, MITOCHONDRIAL"/>
    <property type="match status" value="1"/>
</dbReference>
<reference evidence="4" key="1">
    <citation type="journal article" date="2016" name="Nat. Commun.">
        <title>The Gonium pectorale genome demonstrates co-option of cell cycle regulation during the evolution of multicellularity.</title>
        <authorList>
            <person name="Hanschen E.R."/>
            <person name="Marriage T.N."/>
            <person name="Ferris P.J."/>
            <person name="Hamaji T."/>
            <person name="Toyoda A."/>
            <person name="Fujiyama A."/>
            <person name="Neme R."/>
            <person name="Noguchi H."/>
            <person name="Minakuchi Y."/>
            <person name="Suzuki M."/>
            <person name="Kawai-Toyooka H."/>
            <person name="Smith D.R."/>
            <person name="Sparks H."/>
            <person name="Anderson J."/>
            <person name="Bakaric R."/>
            <person name="Luria V."/>
            <person name="Karger A."/>
            <person name="Kirschner M.W."/>
            <person name="Durand P.M."/>
            <person name="Michod R.E."/>
            <person name="Nozaki H."/>
            <person name="Olson B.J."/>
        </authorList>
    </citation>
    <scope>NUCLEOTIDE SEQUENCE [LARGE SCALE GENOMIC DNA]</scope>
    <source>
        <strain evidence="4">NIES-2863</strain>
    </source>
</reference>
<sequence>MFTATWCGPCSMVHKELKQAVRKLEGRPPCAVLVVDVEENKELASELGVKALPTLLYLGREVGRAPIYTQGPVSASAILDTMDRATAFGGRNMQARWLKL</sequence>
<evidence type="ECO:0000313" key="3">
    <source>
        <dbReference type="EMBL" id="KXZ41278.1"/>
    </source>
</evidence>
<feature type="domain" description="Thioredoxin" evidence="2">
    <location>
        <begin position="1"/>
        <end position="87"/>
    </location>
</feature>
<dbReference type="CDD" id="cd02947">
    <property type="entry name" value="TRX_family"/>
    <property type="match status" value="1"/>
</dbReference>
<keyword evidence="4" id="KW-1185">Reference proteome</keyword>
<dbReference type="OrthoDB" id="10263751at2759"/>
<dbReference type="PANTHER" id="PTHR43601">
    <property type="entry name" value="THIOREDOXIN, MITOCHONDRIAL"/>
    <property type="match status" value="1"/>
</dbReference>
<organism evidence="3 4">
    <name type="scientific">Gonium pectorale</name>
    <name type="common">Green alga</name>
    <dbReference type="NCBI Taxonomy" id="33097"/>
    <lineage>
        <taxon>Eukaryota</taxon>
        <taxon>Viridiplantae</taxon>
        <taxon>Chlorophyta</taxon>
        <taxon>core chlorophytes</taxon>
        <taxon>Chlorophyceae</taxon>
        <taxon>CS clade</taxon>
        <taxon>Chlamydomonadales</taxon>
        <taxon>Volvocaceae</taxon>
        <taxon>Gonium</taxon>
    </lineage>
</organism>
<accession>A0A150FUM1</accession>
<dbReference type="STRING" id="33097.A0A150FUM1"/>
<dbReference type="Gene3D" id="3.40.30.10">
    <property type="entry name" value="Glutaredoxin"/>
    <property type="match status" value="1"/>
</dbReference>
<dbReference type="Proteomes" id="UP000075714">
    <property type="component" value="Unassembled WGS sequence"/>
</dbReference>
<dbReference type="AlphaFoldDB" id="A0A150FUM1"/>
<gene>
    <name evidence="3" type="ORF">GPECTOR_583g642</name>
</gene>
<dbReference type="InterPro" id="IPR013766">
    <property type="entry name" value="Thioredoxin_domain"/>
</dbReference>
<dbReference type="Pfam" id="PF00085">
    <property type="entry name" value="Thioredoxin"/>
    <property type="match status" value="1"/>
</dbReference>
<name>A0A150FUM1_GONPE</name>
<comment type="similarity">
    <text evidence="1">Belongs to the thioredoxin family.</text>
</comment>
<evidence type="ECO:0000259" key="2">
    <source>
        <dbReference type="PROSITE" id="PS51352"/>
    </source>
</evidence>
<evidence type="ECO:0000256" key="1">
    <source>
        <dbReference type="ARBA" id="ARBA00008987"/>
    </source>
</evidence>
<proteinExistence type="inferred from homology"/>
<comment type="caution">
    <text evidence="3">The sequence shown here is derived from an EMBL/GenBank/DDBJ whole genome shotgun (WGS) entry which is preliminary data.</text>
</comment>
<dbReference type="EMBL" id="LSYV01000580">
    <property type="protein sequence ID" value="KXZ41278.1"/>
    <property type="molecule type" value="Genomic_DNA"/>
</dbReference>
<dbReference type="InterPro" id="IPR036249">
    <property type="entry name" value="Thioredoxin-like_sf"/>
</dbReference>